<accession>A0A8K0G2E5</accession>
<name>A0A8K0G2E5_IGNLU</name>
<evidence type="ECO:0000259" key="3">
    <source>
        <dbReference type="Pfam" id="PF00685"/>
    </source>
</evidence>
<keyword evidence="5" id="KW-1185">Reference proteome</keyword>
<feature type="domain" description="Sulfotransferase" evidence="3">
    <location>
        <begin position="57"/>
        <end position="321"/>
    </location>
</feature>
<dbReference type="Pfam" id="PF00685">
    <property type="entry name" value="Sulfotransfer_1"/>
    <property type="match status" value="1"/>
</dbReference>
<evidence type="ECO:0000256" key="1">
    <source>
        <dbReference type="ARBA" id="ARBA00005771"/>
    </source>
</evidence>
<proteinExistence type="inferred from homology"/>
<protein>
    <recommendedName>
        <fullName evidence="3">Sulfotransferase domain-containing protein</fullName>
    </recommendedName>
</protein>
<organism evidence="4 5">
    <name type="scientific">Ignelater luminosus</name>
    <name type="common">Cucubano</name>
    <name type="synonym">Pyrophorus luminosus</name>
    <dbReference type="NCBI Taxonomy" id="2038154"/>
    <lineage>
        <taxon>Eukaryota</taxon>
        <taxon>Metazoa</taxon>
        <taxon>Ecdysozoa</taxon>
        <taxon>Arthropoda</taxon>
        <taxon>Hexapoda</taxon>
        <taxon>Insecta</taxon>
        <taxon>Pterygota</taxon>
        <taxon>Neoptera</taxon>
        <taxon>Endopterygota</taxon>
        <taxon>Coleoptera</taxon>
        <taxon>Polyphaga</taxon>
        <taxon>Elateriformia</taxon>
        <taxon>Elateroidea</taxon>
        <taxon>Elateridae</taxon>
        <taxon>Agrypninae</taxon>
        <taxon>Pyrophorini</taxon>
        <taxon>Ignelater</taxon>
    </lineage>
</organism>
<dbReference type="Proteomes" id="UP000801492">
    <property type="component" value="Unassembled WGS sequence"/>
</dbReference>
<evidence type="ECO:0000256" key="2">
    <source>
        <dbReference type="ARBA" id="ARBA00022679"/>
    </source>
</evidence>
<dbReference type="OrthoDB" id="205623at2759"/>
<comment type="caution">
    <text evidence="4">The sequence shown here is derived from an EMBL/GenBank/DDBJ whole genome shotgun (WGS) entry which is preliminary data.</text>
</comment>
<dbReference type="EMBL" id="VTPC01090404">
    <property type="protein sequence ID" value="KAF2883516.1"/>
    <property type="molecule type" value="Genomic_DNA"/>
</dbReference>
<reference evidence="4" key="1">
    <citation type="submission" date="2019-08" db="EMBL/GenBank/DDBJ databases">
        <title>The genome of the North American firefly Photinus pyralis.</title>
        <authorList>
            <consortium name="Photinus pyralis genome working group"/>
            <person name="Fallon T.R."/>
            <person name="Sander Lower S.E."/>
            <person name="Weng J.-K."/>
        </authorList>
    </citation>
    <scope>NUCLEOTIDE SEQUENCE</scope>
    <source>
        <strain evidence="4">TRF0915ILg1</strain>
        <tissue evidence="4">Whole body</tissue>
    </source>
</reference>
<sequence length="326" mass="38163">MAYITEIGNDNEVDKLLNRVFTSPVRTGYVEVGEDKFCLPVYYRQYEESLKKFEIYDDDVFVCGHPKTGTTWCTEMVWLIVNNLNYEEALKKDLDKRVSQPELCCLADGELFKNICYDEYVSLRYIEEAKRPRCIKTHLPWSLLHEQITNGTKTPKMVVMLRNPEDTCVSLYHHSQIIDQYTGTFKEFCTLFVAGRVSFGPFWKQVLSFWEQRNRPNLLFIRYNEMKENLPDVIRKVATFLGKALAEEEIKKLSEHLSFESMKKNPKINREELYKTIRKSGYSTGDSCFIRSGQVRAFKSKMSPDMIKKFEMWTKENLVGTGVSVE</sequence>
<dbReference type="InterPro" id="IPR000863">
    <property type="entry name" value="Sulfotransferase_dom"/>
</dbReference>
<dbReference type="AlphaFoldDB" id="A0A8K0G2E5"/>
<keyword evidence="2" id="KW-0808">Transferase</keyword>
<comment type="similarity">
    <text evidence="1">Belongs to the sulfotransferase 1 family.</text>
</comment>
<evidence type="ECO:0000313" key="5">
    <source>
        <dbReference type="Proteomes" id="UP000801492"/>
    </source>
</evidence>
<dbReference type="SUPFAM" id="SSF52540">
    <property type="entry name" value="P-loop containing nucleoside triphosphate hydrolases"/>
    <property type="match status" value="1"/>
</dbReference>
<dbReference type="GO" id="GO:0008146">
    <property type="term" value="F:sulfotransferase activity"/>
    <property type="evidence" value="ECO:0007669"/>
    <property type="project" value="InterPro"/>
</dbReference>
<gene>
    <name evidence="4" type="ORF">ILUMI_22689</name>
</gene>
<evidence type="ECO:0000313" key="4">
    <source>
        <dbReference type="EMBL" id="KAF2883516.1"/>
    </source>
</evidence>
<dbReference type="InterPro" id="IPR027417">
    <property type="entry name" value="P-loop_NTPase"/>
</dbReference>
<dbReference type="Gene3D" id="3.40.50.300">
    <property type="entry name" value="P-loop containing nucleotide triphosphate hydrolases"/>
    <property type="match status" value="1"/>
</dbReference>
<dbReference type="PANTHER" id="PTHR11783">
    <property type="entry name" value="SULFOTRANSFERASE SULT"/>
    <property type="match status" value="1"/>
</dbReference>